<feature type="transmembrane region" description="Helical" evidence="11">
    <location>
        <begin position="515"/>
        <end position="533"/>
    </location>
</feature>
<feature type="transmembrane region" description="Helical" evidence="11">
    <location>
        <begin position="448"/>
        <end position="465"/>
    </location>
</feature>
<comment type="caution">
    <text evidence="12">The sequence shown here is derived from an EMBL/GenBank/DDBJ whole genome shotgun (WGS) entry which is preliminary data.</text>
</comment>
<keyword evidence="13" id="KW-1185">Reference proteome</keyword>
<accession>A0ABP6QB43</accession>
<keyword evidence="7" id="KW-0256">Endoplasmic reticulum</keyword>
<evidence type="ECO:0000313" key="13">
    <source>
        <dbReference type="Proteomes" id="UP001501237"/>
    </source>
</evidence>
<feature type="transmembrane region" description="Helical" evidence="11">
    <location>
        <begin position="485"/>
        <end position="503"/>
    </location>
</feature>
<comment type="pathway">
    <text evidence="2">Glycolipid biosynthesis; glycosylphosphatidylinositol-anchor biosynthesis.</text>
</comment>
<evidence type="ECO:0000256" key="5">
    <source>
        <dbReference type="ARBA" id="ARBA00022679"/>
    </source>
</evidence>
<feature type="compositionally biased region" description="Basic and acidic residues" evidence="10">
    <location>
        <begin position="207"/>
        <end position="221"/>
    </location>
</feature>
<feature type="transmembrane region" description="Helical" evidence="11">
    <location>
        <begin position="309"/>
        <end position="331"/>
    </location>
</feature>
<dbReference type="EMBL" id="BAAAUV010000007">
    <property type="protein sequence ID" value="GAA3213312.1"/>
    <property type="molecule type" value="Genomic_DNA"/>
</dbReference>
<sequence length="539" mass="58310">MAWFSIVVIRVVPHEGVWPDYLARWNQWDADRFRWLAMYGYDGGPPGVYTRPEEWPAFFPGYPMAVRFVGFVFTDYRAAGLVVSLISGAIAAVALARLGDHPSTLPRTYRRLTGGDTLDRLTAPHIDDDLTGGRSSHRRLADVEGYGSGAFGSLRSDDGRSDDGRPTAGRSTAQAGAEQSGRPAALGTSDPSGRLAERAAPDASGRLAEHASPEAQGRLEKLTAGTSGRFAGDDGEDQGSSEASGRERRGGSRGGWGASGSPGRFGDGFGRNGLGGNEFAVAGVAGTGERWRGPGFFAVLALVVSPCAVFLFAAYSEALFLALAVPAWLLAKKGRWELAVLCAAGASIVRITGLFLAIALIVEFLVGENGRKGPNGWRNAPYLITPFLSISAYMAYQWHRTGDWLAWMHAQKTGWNRSIVPPWKSFQTTWDAAFNIESEWTNAFRVEIFAAGVGVVLVAWLLYQAQWGEAVYVGSQLGALMVSEYYLSIGRATLVWFPLWLTLGHLAVRHRWLYGLYLALAVPVMAAFVLSFTQGQWSG</sequence>
<dbReference type="InterPro" id="IPR007315">
    <property type="entry name" value="PIG-V/Gpi18"/>
</dbReference>
<evidence type="ECO:0000256" key="1">
    <source>
        <dbReference type="ARBA" id="ARBA00004477"/>
    </source>
</evidence>
<dbReference type="PANTHER" id="PTHR12468">
    <property type="entry name" value="GPI MANNOSYLTRANSFERASE 2"/>
    <property type="match status" value="1"/>
</dbReference>
<evidence type="ECO:0000256" key="10">
    <source>
        <dbReference type="SAM" id="MobiDB-lite"/>
    </source>
</evidence>
<keyword evidence="5" id="KW-0808">Transferase</keyword>
<feature type="compositionally biased region" description="Gly residues" evidence="10">
    <location>
        <begin position="252"/>
        <end position="263"/>
    </location>
</feature>
<evidence type="ECO:0000256" key="4">
    <source>
        <dbReference type="ARBA" id="ARBA00022676"/>
    </source>
</evidence>
<gene>
    <name evidence="12" type="ORF">GCM10010468_33180</name>
</gene>
<name>A0ABP6QB43_9ACTN</name>
<dbReference type="PANTHER" id="PTHR12468:SF2">
    <property type="entry name" value="GPI MANNOSYLTRANSFERASE 2"/>
    <property type="match status" value="1"/>
</dbReference>
<evidence type="ECO:0000256" key="6">
    <source>
        <dbReference type="ARBA" id="ARBA00022692"/>
    </source>
</evidence>
<evidence type="ECO:0000256" key="3">
    <source>
        <dbReference type="ARBA" id="ARBA00022502"/>
    </source>
</evidence>
<evidence type="ECO:0000256" key="7">
    <source>
        <dbReference type="ARBA" id="ARBA00022824"/>
    </source>
</evidence>
<keyword evidence="6 11" id="KW-0812">Transmembrane</keyword>
<evidence type="ECO:0000256" key="8">
    <source>
        <dbReference type="ARBA" id="ARBA00022989"/>
    </source>
</evidence>
<keyword evidence="4" id="KW-0328">Glycosyltransferase</keyword>
<protein>
    <recommendedName>
        <fullName evidence="14">Mannosyltransferase PIG-V</fullName>
    </recommendedName>
</protein>
<evidence type="ECO:0000256" key="11">
    <source>
        <dbReference type="SAM" id="Phobius"/>
    </source>
</evidence>
<keyword evidence="3" id="KW-0337">GPI-anchor biosynthesis</keyword>
<proteinExistence type="predicted"/>
<feature type="compositionally biased region" description="Basic and acidic residues" evidence="10">
    <location>
        <begin position="155"/>
        <end position="165"/>
    </location>
</feature>
<organism evidence="12 13">
    <name type="scientific">Actinocorallia longicatena</name>
    <dbReference type="NCBI Taxonomy" id="111803"/>
    <lineage>
        <taxon>Bacteria</taxon>
        <taxon>Bacillati</taxon>
        <taxon>Actinomycetota</taxon>
        <taxon>Actinomycetes</taxon>
        <taxon>Streptosporangiales</taxon>
        <taxon>Thermomonosporaceae</taxon>
        <taxon>Actinocorallia</taxon>
    </lineage>
</organism>
<evidence type="ECO:0000256" key="2">
    <source>
        <dbReference type="ARBA" id="ARBA00004687"/>
    </source>
</evidence>
<feature type="region of interest" description="Disordered" evidence="10">
    <location>
        <begin position="116"/>
        <end position="263"/>
    </location>
</feature>
<evidence type="ECO:0000313" key="12">
    <source>
        <dbReference type="EMBL" id="GAA3213312.1"/>
    </source>
</evidence>
<feature type="transmembrane region" description="Helical" evidence="11">
    <location>
        <begin position="338"/>
        <end position="362"/>
    </location>
</feature>
<keyword evidence="8 11" id="KW-1133">Transmembrane helix</keyword>
<comment type="subcellular location">
    <subcellularLocation>
        <location evidence="1">Endoplasmic reticulum membrane</location>
        <topology evidence="1">Multi-pass membrane protein</topology>
    </subcellularLocation>
</comment>
<evidence type="ECO:0008006" key="14">
    <source>
        <dbReference type="Google" id="ProtNLM"/>
    </source>
</evidence>
<evidence type="ECO:0000256" key="9">
    <source>
        <dbReference type="ARBA" id="ARBA00023136"/>
    </source>
</evidence>
<keyword evidence="9 11" id="KW-0472">Membrane</keyword>
<reference evidence="13" key="1">
    <citation type="journal article" date="2019" name="Int. J. Syst. Evol. Microbiol.">
        <title>The Global Catalogue of Microorganisms (GCM) 10K type strain sequencing project: providing services to taxonomists for standard genome sequencing and annotation.</title>
        <authorList>
            <consortium name="The Broad Institute Genomics Platform"/>
            <consortium name="The Broad Institute Genome Sequencing Center for Infectious Disease"/>
            <person name="Wu L."/>
            <person name="Ma J."/>
        </authorList>
    </citation>
    <scope>NUCLEOTIDE SEQUENCE [LARGE SCALE GENOMIC DNA]</scope>
    <source>
        <strain evidence="13">JCM 9377</strain>
    </source>
</reference>
<dbReference type="Proteomes" id="UP001501237">
    <property type="component" value="Unassembled WGS sequence"/>
</dbReference>
<feature type="transmembrane region" description="Helical" evidence="11">
    <location>
        <begin position="382"/>
        <end position="399"/>
    </location>
</feature>